<dbReference type="Pfam" id="PF19422">
    <property type="entry name" value="Ariadne"/>
    <property type="match status" value="1"/>
</dbReference>
<dbReference type="InterPro" id="IPR031127">
    <property type="entry name" value="E3_UB_ligase_RBR"/>
</dbReference>
<dbReference type="Gene3D" id="3.30.40.10">
    <property type="entry name" value="Zinc/RING finger domain, C3HC4 (zinc finger)"/>
    <property type="match status" value="1"/>
</dbReference>
<keyword evidence="9" id="KW-0862">Zinc</keyword>
<feature type="region of interest" description="Disordered" evidence="10">
    <location>
        <begin position="198"/>
        <end position="225"/>
    </location>
</feature>
<dbReference type="FunFam" id="3.30.40.10:FF:000019">
    <property type="entry name" value="RBR-type E3 ubiquitin transferase"/>
    <property type="match status" value="1"/>
</dbReference>
<dbReference type="Proteomes" id="UP000050790">
    <property type="component" value="Unassembled WGS sequence"/>
</dbReference>
<dbReference type="CDD" id="cd20344">
    <property type="entry name" value="BRcat_RBR_TRIAD1"/>
    <property type="match status" value="1"/>
</dbReference>
<dbReference type="CDD" id="cd16773">
    <property type="entry name" value="RING-HC_RBR_TRIAD1"/>
    <property type="match status" value="1"/>
</dbReference>
<keyword evidence="4" id="KW-0808">Transferase</keyword>
<comment type="similarity">
    <text evidence="2">Belongs to the RBR family. Ariadne subfamily.</text>
</comment>
<feature type="compositionally biased region" description="Low complexity" evidence="10">
    <location>
        <begin position="202"/>
        <end position="225"/>
    </location>
</feature>
<evidence type="ECO:0000256" key="4">
    <source>
        <dbReference type="ARBA" id="ARBA00022679"/>
    </source>
</evidence>
<name>A0AA85AC02_9TREM</name>
<dbReference type="EC" id="2.3.2.31" evidence="3"/>
<evidence type="ECO:0000256" key="3">
    <source>
        <dbReference type="ARBA" id="ARBA00012251"/>
    </source>
</evidence>
<evidence type="ECO:0000256" key="2">
    <source>
        <dbReference type="ARBA" id="ARBA00005884"/>
    </source>
</evidence>
<dbReference type="InterPro" id="IPR047555">
    <property type="entry name" value="BRcat_RBR_TRIAD1"/>
</dbReference>
<dbReference type="InterPro" id="IPR002867">
    <property type="entry name" value="IBR_dom"/>
</dbReference>
<dbReference type="InterPro" id="IPR013083">
    <property type="entry name" value="Znf_RING/FYVE/PHD"/>
</dbReference>
<dbReference type="SMART" id="SM00647">
    <property type="entry name" value="IBR"/>
    <property type="match status" value="2"/>
</dbReference>
<sequence length="603" mass="69701">MEEENNDQSYDSDESDDYNYMEPEYDMEGERFCSDRLHPESFLYKAFERNEVEIFLNSTVDTLCNLINVPPAIARLLLHNNKWDVEAIKKRFLTHPLVTLISHNILPSLNIQSSSSDSQAVMATVHAIQNFNFQVVPYILPPKITPDSCCEICYTVPSNKTDNPVNIFNESDLQLLHSPTPSKQGNSKNCTSSFPSDITPFSSSHSSSSSSSPTTATAAATTTTTNNNNNNIYNTVLDVWSDNPHDKSCDFLTSNKMNGLYGLSCGHRFCPDCWRSYLTIKIEEGSSIEIKCMSVGCNVLVIEDFLLTLLKNPTIKDKYLNLLFQRMVESHPSLRFCVGLSCPVLICALEEPKARRVRCERCHAEFCFMCSEAYHAPTSCATLKHWLVKCRDDSGTANYMTAHTKDCPSCHVCIEKNEGCNHMKCSICHYEFCWVCLGVWKSHDAEYYFCSKYQENPDSAKESVRTRARESLERYMFYYERWENHERSLRLEHDQRARIQTRINEKVLKKEGTWIDWQYLLLAADTLRNCRYTLKYTYPHAFYGEKLERKELFEYQQALLEAEVEDLSWKIEHAEITDRADLQNKMDICEKHRLTLLQEFLTN</sequence>
<dbReference type="GO" id="GO:0008270">
    <property type="term" value="F:zinc ion binding"/>
    <property type="evidence" value="ECO:0007669"/>
    <property type="project" value="UniProtKB-KW"/>
</dbReference>
<dbReference type="PANTHER" id="PTHR11685">
    <property type="entry name" value="RBR FAMILY RING FINGER AND IBR DOMAIN-CONTAINING"/>
    <property type="match status" value="1"/>
</dbReference>
<keyword evidence="7" id="KW-0863">Zinc-finger</keyword>
<dbReference type="GO" id="GO:0016567">
    <property type="term" value="P:protein ubiquitination"/>
    <property type="evidence" value="ECO:0007669"/>
    <property type="project" value="InterPro"/>
</dbReference>
<dbReference type="Pfam" id="PF26000">
    <property type="entry name" value="UBA_ARIH2_N"/>
    <property type="match status" value="1"/>
</dbReference>
<evidence type="ECO:0000256" key="8">
    <source>
        <dbReference type="ARBA" id="ARBA00022786"/>
    </source>
</evidence>
<dbReference type="InterPro" id="IPR045840">
    <property type="entry name" value="Ariadne"/>
</dbReference>
<dbReference type="GO" id="GO:0061630">
    <property type="term" value="F:ubiquitin protein ligase activity"/>
    <property type="evidence" value="ECO:0007669"/>
    <property type="project" value="UniProtKB-EC"/>
</dbReference>
<dbReference type="Pfam" id="PF01485">
    <property type="entry name" value="IBR"/>
    <property type="match status" value="1"/>
</dbReference>
<organism evidence="12 14">
    <name type="scientific">Schistosoma margrebowiei</name>
    <dbReference type="NCBI Taxonomy" id="48269"/>
    <lineage>
        <taxon>Eukaryota</taxon>
        <taxon>Metazoa</taxon>
        <taxon>Spiralia</taxon>
        <taxon>Lophotrochozoa</taxon>
        <taxon>Platyhelminthes</taxon>
        <taxon>Trematoda</taxon>
        <taxon>Digenea</taxon>
        <taxon>Strigeidida</taxon>
        <taxon>Schistosomatoidea</taxon>
        <taxon>Schistosomatidae</taxon>
        <taxon>Schistosoma</taxon>
    </lineage>
</organism>
<accession>A0AA85AC02</accession>
<evidence type="ECO:0000313" key="12">
    <source>
        <dbReference type="Proteomes" id="UP000050790"/>
    </source>
</evidence>
<dbReference type="Pfam" id="PF22191">
    <property type="entry name" value="IBR_1"/>
    <property type="match status" value="1"/>
</dbReference>
<evidence type="ECO:0000259" key="11">
    <source>
        <dbReference type="PROSITE" id="PS51873"/>
    </source>
</evidence>
<comment type="catalytic activity">
    <reaction evidence="1">
        <text>[E2 ubiquitin-conjugating enzyme]-S-ubiquitinyl-L-cysteine + [acceptor protein]-L-lysine = [E2 ubiquitin-conjugating enzyme]-L-cysteine + [acceptor protein]-N(6)-ubiquitinyl-L-lysine.</text>
        <dbReference type="EC" id="2.3.2.31"/>
    </reaction>
</comment>
<dbReference type="FunFam" id="1.20.120.1750:FF:000002">
    <property type="entry name" value="RBR-type E3 ubiquitin transferase"/>
    <property type="match status" value="1"/>
</dbReference>
<evidence type="ECO:0000256" key="10">
    <source>
        <dbReference type="SAM" id="MobiDB-lite"/>
    </source>
</evidence>
<dbReference type="Gene3D" id="1.20.120.1750">
    <property type="match status" value="1"/>
</dbReference>
<keyword evidence="6" id="KW-0677">Repeat</keyword>
<dbReference type="WBParaSite" id="SMRG1_76210.2">
    <property type="protein sequence ID" value="SMRG1_76210.2"/>
    <property type="gene ID" value="SMRG1_76210"/>
</dbReference>
<protein>
    <recommendedName>
        <fullName evidence="3">RBR-type E3 ubiquitin transferase</fullName>
        <ecNumber evidence="3">2.3.2.31</ecNumber>
    </recommendedName>
</protein>
<dbReference type="InterPro" id="IPR044066">
    <property type="entry name" value="TRIAD_supradom"/>
</dbReference>
<dbReference type="PROSITE" id="PS51873">
    <property type="entry name" value="TRIAD"/>
    <property type="match status" value="1"/>
</dbReference>
<evidence type="ECO:0000313" key="13">
    <source>
        <dbReference type="WBParaSite" id="SMRG1_76210.1"/>
    </source>
</evidence>
<evidence type="ECO:0000256" key="9">
    <source>
        <dbReference type="ARBA" id="ARBA00022833"/>
    </source>
</evidence>
<dbReference type="WBParaSite" id="SMRG1_76210.1">
    <property type="protein sequence ID" value="SMRG1_76210.1"/>
    <property type="gene ID" value="SMRG1_76210"/>
</dbReference>
<reference evidence="13 14" key="1">
    <citation type="submission" date="2023-11" db="UniProtKB">
        <authorList>
            <consortium name="WormBaseParasite"/>
        </authorList>
    </citation>
    <scope>IDENTIFICATION</scope>
</reference>
<evidence type="ECO:0000256" key="5">
    <source>
        <dbReference type="ARBA" id="ARBA00022723"/>
    </source>
</evidence>
<evidence type="ECO:0000313" key="14">
    <source>
        <dbReference type="WBParaSite" id="SMRG1_76210.2"/>
    </source>
</evidence>
<proteinExistence type="inferred from homology"/>
<evidence type="ECO:0000256" key="6">
    <source>
        <dbReference type="ARBA" id="ARBA00022737"/>
    </source>
</evidence>
<evidence type="ECO:0000256" key="7">
    <source>
        <dbReference type="ARBA" id="ARBA00022771"/>
    </source>
</evidence>
<dbReference type="CDD" id="cd20360">
    <property type="entry name" value="Rcat_RBR_TRIAD1"/>
    <property type="match status" value="1"/>
</dbReference>
<feature type="domain" description="RING-type" evidence="11">
    <location>
        <begin position="245"/>
        <end position="454"/>
    </location>
</feature>
<dbReference type="InterPro" id="IPR047556">
    <property type="entry name" value="Rcat_RBR_TRIAD1"/>
</dbReference>
<dbReference type="AlphaFoldDB" id="A0AA85AC02"/>
<dbReference type="SUPFAM" id="SSF57850">
    <property type="entry name" value="RING/U-box"/>
    <property type="match status" value="3"/>
</dbReference>
<evidence type="ECO:0000256" key="1">
    <source>
        <dbReference type="ARBA" id="ARBA00001798"/>
    </source>
</evidence>
<keyword evidence="8" id="KW-0833">Ubl conjugation pathway</keyword>
<keyword evidence="5" id="KW-0479">Metal-binding</keyword>